<feature type="domain" description="N-acetyltransferase" evidence="1">
    <location>
        <begin position="14"/>
        <end position="108"/>
    </location>
</feature>
<keyword evidence="3" id="KW-1185">Reference proteome</keyword>
<dbReference type="Proteomes" id="UP001501047">
    <property type="component" value="Unassembled WGS sequence"/>
</dbReference>
<dbReference type="SUPFAM" id="SSF55729">
    <property type="entry name" value="Acyl-CoA N-acyltransferases (Nat)"/>
    <property type="match status" value="1"/>
</dbReference>
<dbReference type="PANTHER" id="PTHR43792">
    <property type="entry name" value="GNAT FAMILY, PUTATIVE (AFU_ORTHOLOGUE AFUA_3G00765)-RELATED-RELATED"/>
    <property type="match status" value="1"/>
</dbReference>
<dbReference type="InterPro" id="IPR051531">
    <property type="entry name" value="N-acetyltransferase"/>
</dbReference>
<proteinExistence type="predicted"/>
<protein>
    <recommendedName>
        <fullName evidence="1">N-acetyltransferase domain-containing protein</fullName>
    </recommendedName>
</protein>
<dbReference type="PANTHER" id="PTHR43792:SF1">
    <property type="entry name" value="N-ACETYLTRANSFERASE DOMAIN-CONTAINING PROTEIN"/>
    <property type="match status" value="1"/>
</dbReference>
<organism evidence="2 3">
    <name type="scientific">Clostridium subterminale</name>
    <dbReference type="NCBI Taxonomy" id="1550"/>
    <lineage>
        <taxon>Bacteria</taxon>
        <taxon>Bacillati</taxon>
        <taxon>Bacillota</taxon>
        <taxon>Clostridia</taxon>
        <taxon>Eubacteriales</taxon>
        <taxon>Clostridiaceae</taxon>
        <taxon>Clostridium</taxon>
    </lineage>
</organism>
<evidence type="ECO:0000259" key="1">
    <source>
        <dbReference type="Pfam" id="PF13302"/>
    </source>
</evidence>
<name>A0ABP3W2Y5_CLOSU</name>
<dbReference type="EMBL" id="BAAACI010000006">
    <property type="protein sequence ID" value="GAA0773818.1"/>
    <property type="molecule type" value="Genomic_DNA"/>
</dbReference>
<dbReference type="InterPro" id="IPR000182">
    <property type="entry name" value="GNAT_dom"/>
</dbReference>
<reference evidence="3" key="1">
    <citation type="journal article" date="2019" name="Int. J. Syst. Evol. Microbiol.">
        <title>The Global Catalogue of Microorganisms (GCM) 10K type strain sequencing project: providing services to taxonomists for standard genome sequencing and annotation.</title>
        <authorList>
            <consortium name="The Broad Institute Genomics Platform"/>
            <consortium name="The Broad Institute Genome Sequencing Center for Infectious Disease"/>
            <person name="Wu L."/>
            <person name="Ma J."/>
        </authorList>
    </citation>
    <scope>NUCLEOTIDE SEQUENCE [LARGE SCALE GENOMIC DNA]</scope>
    <source>
        <strain evidence="3">JCM 1417</strain>
    </source>
</reference>
<dbReference type="InterPro" id="IPR016181">
    <property type="entry name" value="Acyl_CoA_acyltransferase"/>
</dbReference>
<dbReference type="Gene3D" id="3.40.630.30">
    <property type="match status" value="1"/>
</dbReference>
<accession>A0ABP3W2Y5</accession>
<evidence type="ECO:0000313" key="2">
    <source>
        <dbReference type="EMBL" id="GAA0773818.1"/>
    </source>
</evidence>
<gene>
    <name evidence="2" type="ORF">GCM10008908_22620</name>
</gene>
<dbReference type="Pfam" id="PF13302">
    <property type="entry name" value="Acetyltransf_3"/>
    <property type="match status" value="1"/>
</dbReference>
<evidence type="ECO:0000313" key="3">
    <source>
        <dbReference type="Proteomes" id="UP001501047"/>
    </source>
</evidence>
<comment type="caution">
    <text evidence="2">The sequence shown here is derived from an EMBL/GenBank/DDBJ whole genome shotgun (WGS) entry which is preliminary data.</text>
</comment>
<sequence length="108" mass="12850">MFTHKGTQIINTDRLLLRKLEVTDAHDMFKNWATDSEVTKFLSWKPHHNVDETKEVIKQWTLEYENDDNYDWAIKLNDIGEVIGEISLVRVDEKHYSCEVGYCISRKY</sequence>